<dbReference type="EMBL" id="NAAC01000051">
    <property type="protein sequence ID" value="RDJ01459.1"/>
    <property type="molecule type" value="Genomic_DNA"/>
</dbReference>
<evidence type="ECO:0000313" key="2">
    <source>
        <dbReference type="Proteomes" id="UP000254939"/>
    </source>
</evidence>
<comment type="caution">
    <text evidence="1">The sequence shown here is derived from an EMBL/GenBank/DDBJ whole genome shotgun (WGS) entry which is preliminary data.</text>
</comment>
<evidence type="ECO:0000313" key="1">
    <source>
        <dbReference type="EMBL" id="RDJ01459.1"/>
    </source>
</evidence>
<proteinExistence type="predicted"/>
<accession>A0A370KFF6</accession>
<dbReference type="AlphaFoldDB" id="A0A370KFF6"/>
<dbReference type="Proteomes" id="UP000254939">
    <property type="component" value="Unassembled WGS sequence"/>
</dbReference>
<reference evidence="1 2" key="1">
    <citation type="submission" date="2017-03" db="EMBL/GenBank/DDBJ databases">
        <title>Genome analysis of Rhizobial strains effectives or ineffectives for nitrogen fixation isolated from bean seeds.</title>
        <authorList>
            <person name="Peralta H."/>
            <person name="Aguilar-Vera A."/>
            <person name="Mora Y."/>
            <person name="Vargas-Lagunas C."/>
            <person name="Girard L."/>
            <person name="Mora J."/>
        </authorList>
    </citation>
    <scope>NUCLEOTIDE SEQUENCE [LARGE SCALE GENOMIC DNA]</scope>
    <source>
        <strain evidence="1 2">CCGM3</strain>
    </source>
</reference>
<gene>
    <name evidence="1" type="ORF">B5K06_34105</name>
</gene>
<protein>
    <submittedName>
        <fullName evidence="1">Uncharacterized protein</fullName>
    </submittedName>
</protein>
<name>A0A370KFF6_9HYPH</name>
<sequence>MIMLSISGFLDWHGLCFVEPLILWGTNLSSFSFRQSLLRDLRMRTFRDAGDDWITSRSIVTPLNEVQGGASMSALRKA</sequence>
<organism evidence="1 2">
    <name type="scientific">Rhizobium grahamii</name>
    <dbReference type="NCBI Taxonomy" id="1120045"/>
    <lineage>
        <taxon>Bacteria</taxon>
        <taxon>Pseudomonadati</taxon>
        <taxon>Pseudomonadota</taxon>
        <taxon>Alphaproteobacteria</taxon>
        <taxon>Hyphomicrobiales</taxon>
        <taxon>Rhizobiaceae</taxon>
        <taxon>Rhizobium/Agrobacterium group</taxon>
        <taxon>Rhizobium</taxon>
    </lineage>
</organism>